<dbReference type="EMBL" id="MT025159">
    <property type="protein sequence ID" value="QIS88049.1"/>
    <property type="molecule type" value="Genomic_RNA"/>
</dbReference>
<dbReference type="InterPro" id="IPR008686">
    <property type="entry name" value="RNA_pol_mitovir"/>
</dbReference>
<dbReference type="InterPro" id="IPR043502">
    <property type="entry name" value="DNA/RNA_pol_sf"/>
</dbReference>
<evidence type="ECO:0000256" key="2">
    <source>
        <dbReference type="ARBA" id="ARBA00022695"/>
    </source>
</evidence>
<protein>
    <submittedName>
        <fullName evidence="3">RNA-dependent RNA polymerase</fullName>
    </submittedName>
</protein>
<accession>A0A6H0DH54</accession>
<keyword evidence="3" id="KW-0696">RNA-directed RNA polymerase</keyword>
<sequence>MRYAVMDRLQKKIAYSALPRHQARAWCSWHQHAMSHKGAEWLAQRDKALWQVANIHRTGDMLAPVKAIQVMQSERIAHNRSGYPLGVEGAIVRMYAEAQRPSAVRRLAAVLRGYTSIRLKRASKAQVEKASKSINSPPAFSQRLLETVFCHPVKRPDNVESLLSYLARVSDLGDEVRVVSLLPRLRRGNHPWYDESYLDTLRLPAIIDLSGTSMYPGSIACPRSIKEKPFGSLLSSLLTAGRVPTSLLDCYPTVASSYDRYGHKTKLKRFPLQEAAAQFQLDQGHHFLGKIVLLQEGGAKGRVICSPNAWIQMYMYPLHQLISCCIRDLEATGHSLGISCMFDQIKGAEYASMRIQQGGYVSAVDLSSATDRFPLAFQQGVLMDMGLERFALALTDLTGPYKGLDGQPWYYRTGQPMGLYGSFPLFHLSHWSLLEGLASTLFRGLVGSEPLYAILGDDVLIFDKALEQLYMAALSEWGVPVSTHKCYSGDNTEFAGFMISRKGDYVSTFRPYKHPAGNTAAALPLCHAIGSRVKTWSPWWHSAYMAYQATLGLRDYGLTPLVTDQETTARKAAPPGESYLSSLVTMLSYVSPITPEPLRAWDECCLSLLQVKESLADIGHVGVQTGHAFDVQDYIAAESLRKDTAWQRKLEFTSDPLVAEYRARIRNVSM</sequence>
<keyword evidence="1" id="KW-0808">Transferase</keyword>
<dbReference type="GO" id="GO:0003968">
    <property type="term" value="F:RNA-directed RNA polymerase activity"/>
    <property type="evidence" value="ECO:0007669"/>
    <property type="project" value="UniProtKB-KW"/>
</dbReference>
<reference evidence="3" key="1">
    <citation type="submission" date="2020-01" db="EMBL/GenBank/DDBJ databases">
        <title>Sustained virome diversity in Antarctic penguins and their ticks: geographical connectedness and no evidence for low pathogen pressure.</title>
        <authorList>
            <person name="Wille M."/>
            <person name="Harvey E."/>
            <person name="Shi M."/>
            <person name="Gonzalez-Acuna D."/>
            <person name="Holmes E.C."/>
            <person name="Hurt A.C."/>
        </authorList>
    </citation>
    <scope>NUCLEOTIDE SEQUENCE</scope>
    <source>
        <strain evidence="3">Antarctic94</strain>
    </source>
</reference>
<proteinExistence type="predicted"/>
<organism evidence="3">
    <name type="scientific">de Nodal virus</name>
    <dbReference type="NCBI Taxonomy" id="2707288"/>
    <lineage>
        <taxon>Viruses</taxon>
        <taxon>Riboviria</taxon>
    </lineage>
</organism>
<keyword evidence="2" id="KW-0548">Nucleotidyltransferase</keyword>
<evidence type="ECO:0000256" key="1">
    <source>
        <dbReference type="ARBA" id="ARBA00022679"/>
    </source>
</evidence>
<evidence type="ECO:0000313" key="3">
    <source>
        <dbReference type="EMBL" id="QIS88049.1"/>
    </source>
</evidence>
<name>A0A6H0DH54_9VIRU</name>
<dbReference type="Pfam" id="PF05919">
    <property type="entry name" value="Mitovir_RNA_pol"/>
    <property type="match status" value="1"/>
</dbReference>
<dbReference type="SUPFAM" id="SSF56672">
    <property type="entry name" value="DNA/RNA polymerases"/>
    <property type="match status" value="1"/>
</dbReference>